<dbReference type="InterPro" id="IPR036583">
    <property type="entry name" value="23S_rRNA_IVS_sf"/>
</dbReference>
<evidence type="ECO:0000313" key="1">
    <source>
        <dbReference type="EMBL" id="OGN28326.1"/>
    </source>
</evidence>
<name>A0A1F8GUJ4_9BACT</name>
<reference evidence="1 2" key="1">
    <citation type="journal article" date="2016" name="Nat. Commun.">
        <title>Thousands of microbial genomes shed light on interconnected biogeochemical processes in an aquifer system.</title>
        <authorList>
            <person name="Anantharaman K."/>
            <person name="Brown C.T."/>
            <person name="Hug L.A."/>
            <person name="Sharon I."/>
            <person name="Castelle C.J."/>
            <person name="Probst A.J."/>
            <person name="Thomas B.C."/>
            <person name="Singh A."/>
            <person name="Wilkins M.J."/>
            <person name="Karaoz U."/>
            <person name="Brodie E.L."/>
            <person name="Williams K.H."/>
            <person name="Hubbard S.S."/>
            <person name="Banfield J.F."/>
        </authorList>
    </citation>
    <scope>NUCLEOTIDE SEQUENCE [LARGE SCALE GENOMIC DNA]</scope>
</reference>
<dbReference type="EMBL" id="MGKO01000001">
    <property type="protein sequence ID" value="OGN28326.1"/>
    <property type="molecule type" value="Genomic_DNA"/>
</dbReference>
<sequence length="66" mass="7844">MTNFHENLRSKIDEFVHLVYSFTKKFPREEVYGITSQLRRAAISIALNYVEGYARTRNLVHSLRKK</sequence>
<dbReference type="InterPro" id="IPR012657">
    <property type="entry name" value="23S_rRNA-intervening_sequence"/>
</dbReference>
<dbReference type="Gene3D" id="1.20.1440.60">
    <property type="entry name" value="23S rRNA-intervening sequence"/>
    <property type="match status" value="1"/>
</dbReference>
<dbReference type="AlphaFoldDB" id="A0A1F8GUJ4"/>
<dbReference type="SUPFAM" id="SSF158446">
    <property type="entry name" value="IVS-encoded protein-like"/>
    <property type="match status" value="1"/>
</dbReference>
<protein>
    <recommendedName>
        <fullName evidence="3">Four helix bundle protein</fullName>
    </recommendedName>
</protein>
<dbReference type="NCBIfam" id="TIGR02436">
    <property type="entry name" value="four helix bundle protein"/>
    <property type="match status" value="1"/>
</dbReference>
<accession>A0A1F8GUJ4</accession>
<dbReference type="Pfam" id="PF05635">
    <property type="entry name" value="23S_rRNA_IVP"/>
    <property type="match status" value="1"/>
</dbReference>
<proteinExistence type="predicted"/>
<gene>
    <name evidence="1" type="ORF">A2941_02205</name>
</gene>
<evidence type="ECO:0008006" key="3">
    <source>
        <dbReference type="Google" id="ProtNLM"/>
    </source>
</evidence>
<dbReference type="Proteomes" id="UP000178444">
    <property type="component" value="Unassembled WGS sequence"/>
</dbReference>
<organism evidence="1 2">
    <name type="scientific">Candidatus Yanofskybacteria bacterium RIFCSPLOWO2_01_FULL_49_17</name>
    <dbReference type="NCBI Taxonomy" id="1802700"/>
    <lineage>
        <taxon>Bacteria</taxon>
        <taxon>Candidatus Yanofskyibacteriota</taxon>
    </lineage>
</organism>
<evidence type="ECO:0000313" key="2">
    <source>
        <dbReference type="Proteomes" id="UP000178444"/>
    </source>
</evidence>
<comment type="caution">
    <text evidence="1">The sequence shown here is derived from an EMBL/GenBank/DDBJ whole genome shotgun (WGS) entry which is preliminary data.</text>
</comment>